<reference evidence="1 2" key="1">
    <citation type="submission" date="2018-06" db="EMBL/GenBank/DDBJ databases">
        <authorList>
            <consortium name="Pathogen Informatics"/>
            <person name="Doyle S."/>
        </authorList>
    </citation>
    <scope>NUCLEOTIDE SEQUENCE [LARGE SCALE GENOMIC DNA]</scope>
    <source>
        <strain evidence="1 2">NCTC10313</strain>
    </source>
</reference>
<dbReference type="AlphaFoldDB" id="A0A377Z1W1"/>
<accession>A0A377Z1W1</accession>
<evidence type="ECO:0000313" key="2">
    <source>
        <dbReference type="Proteomes" id="UP000254487"/>
    </source>
</evidence>
<proteinExistence type="predicted"/>
<evidence type="ECO:0000313" key="1">
    <source>
        <dbReference type="EMBL" id="STU58638.1"/>
    </source>
</evidence>
<sequence>MPGFIGRQRLRGDNRDHIVGCGLALKVDLHILVQQFATPNGARRVIQCRLVEQNAIT</sequence>
<gene>
    <name evidence="1" type="ORF">NCTC10313_01646</name>
</gene>
<name>A0A377Z1W1_KLEPO</name>
<organism evidence="1 2">
    <name type="scientific">Klebsiella pneumoniae subsp. ozaenae</name>
    <dbReference type="NCBI Taxonomy" id="574"/>
    <lineage>
        <taxon>Bacteria</taxon>
        <taxon>Pseudomonadati</taxon>
        <taxon>Pseudomonadota</taxon>
        <taxon>Gammaproteobacteria</taxon>
        <taxon>Enterobacterales</taxon>
        <taxon>Enterobacteriaceae</taxon>
        <taxon>Klebsiella/Raoultella group</taxon>
        <taxon>Klebsiella</taxon>
        <taxon>Klebsiella pneumoniae complex</taxon>
    </lineage>
</organism>
<protein>
    <submittedName>
        <fullName evidence="1">Uncharacterized protein</fullName>
    </submittedName>
</protein>
<dbReference type="EMBL" id="UGLW01000003">
    <property type="protein sequence ID" value="STU58638.1"/>
    <property type="molecule type" value="Genomic_DNA"/>
</dbReference>
<dbReference type="Proteomes" id="UP000254487">
    <property type="component" value="Unassembled WGS sequence"/>
</dbReference>